<organism evidence="2">
    <name type="scientific">marine sediment metagenome</name>
    <dbReference type="NCBI Taxonomy" id="412755"/>
    <lineage>
        <taxon>unclassified sequences</taxon>
        <taxon>metagenomes</taxon>
        <taxon>ecological metagenomes</taxon>
    </lineage>
</organism>
<dbReference type="EMBL" id="BARV01003345">
    <property type="protein sequence ID" value="GAI05712.1"/>
    <property type="molecule type" value="Genomic_DNA"/>
</dbReference>
<gene>
    <name evidence="2" type="ORF">S06H3_08052</name>
</gene>
<reference evidence="2" key="1">
    <citation type="journal article" date="2014" name="Front. Microbiol.">
        <title>High frequency of phylogenetically diverse reductive dehalogenase-homologous genes in deep subseafloor sedimentary metagenomes.</title>
        <authorList>
            <person name="Kawai M."/>
            <person name="Futagami T."/>
            <person name="Toyoda A."/>
            <person name="Takaki Y."/>
            <person name="Nishi S."/>
            <person name="Hori S."/>
            <person name="Arai W."/>
            <person name="Tsubouchi T."/>
            <person name="Morono Y."/>
            <person name="Uchiyama I."/>
            <person name="Ito T."/>
            <person name="Fujiyama A."/>
            <person name="Inagaki F."/>
            <person name="Takami H."/>
        </authorList>
    </citation>
    <scope>NUCLEOTIDE SEQUENCE</scope>
    <source>
        <strain evidence="2">Expedition CK06-06</strain>
    </source>
</reference>
<proteinExistence type="predicted"/>
<dbReference type="AlphaFoldDB" id="X1KF95"/>
<accession>X1KF95</accession>
<dbReference type="InterPro" id="IPR017900">
    <property type="entry name" value="4Fe4S_Fe_S_CS"/>
</dbReference>
<evidence type="ECO:0000313" key="2">
    <source>
        <dbReference type="EMBL" id="GAI05712.1"/>
    </source>
</evidence>
<dbReference type="PANTHER" id="PTHR42827">
    <property type="entry name" value="IRON-SULFUR CLUSTER-BINDING PROTEIN-RELATED"/>
    <property type="match status" value="1"/>
</dbReference>
<dbReference type="Pfam" id="PF12838">
    <property type="entry name" value="Fer4_7"/>
    <property type="match status" value="1"/>
</dbReference>
<feature type="domain" description="4Fe-4S ferredoxin-type" evidence="1">
    <location>
        <begin position="67"/>
        <end position="98"/>
    </location>
</feature>
<name>X1KF95_9ZZZZ</name>
<dbReference type="InterPro" id="IPR017896">
    <property type="entry name" value="4Fe4S_Fe-S-bd"/>
</dbReference>
<dbReference type="PANTHER" id="PTHR42827:SF1">
    <property type="entry name" value="IRON-SULFUR CLUSTER-BINDING PROTEIN"/>
    <property type="match status" value="1"/>
</dbReference>
<dbReference type="Gene3D" id="3.30.70.20">
    <property type="match status" value="1"/>
</dbReference>
<dbReference type="PROSITE" id="PS51379">
    <property type="entry name" value="4FE4S_FER_2"/>
    <property type="match status" value="1"/>
</dbReference>
<dbReference type="SUPFAM" id="SSF54862">
    <property type="entry name" value="4Fe-4S ferredoxins"/>
    <property type="match status" value="1"/>
</dbReference>
<evidence type="ECO:0000259" key="1">
    <source>
        <dbReference type="PROSITE" id="PS51379"/>
    </source>
</evidence>
<protein>
    <submittedName>
        <fullName evidence="2">Putative reductive dehalogenase (RdhA)</fullName>
    </submittedName>
</protein>
<comment type="caution">
    <text evidence="2">The sequence shown here is derived from an EMBL/GenBank/DDBJ whole genome shotgun (WGS) entry which is preliminary data.</text>
</comment>
<dbReference type="PROSITE" id="PS00198">
    <property type="entry name" value="4FE4S_FER_1"/>
    <property type="match status" value="1"/>
</dbReference>
<sequence length="158" mass="17727">MLGEFIRELGYEAIQSGNDTGLSIPLAIDAGFGALGRNGLLVTPEYGSRVQICKVFTDLPLIPDKPNIEFIEELSSFCRGCYKCADACEVKAISFNSKPNFKVRSFSNNPGVKKYYIDPEKCFEFWIENHSDCSNCITACPFSKVNYPLAPKEFWKNK</sequence>